<dbReference type="Gene3D" id="3.30.565.10">
    <property type="entry name" value="Histidine kinase-like ATPase, C-terminal domain"/>
    <property type="match status" value="1"/>
</dbReference>
<dbReference type="SMART" id="SM00448">
    <property type="entry name" value="REC"/>
    <property type="match status" value="1"/>
</dbReference>
<dbReference type="OrthoDB" id="9790791at2"/>
<dbReference type="SUPFAM" id="SSF52172">
    <property type="entry name" value="CheY-like"/>
    <property type="match status" value="1"/>
</dbReference>
<dbReference type="InterPro" id="IPR050595">
    <property type="entry name" value="Bact_response_regulator"/>
</dbReference>
<proteinExistence type="predicted"/>
<evidence type="ECO:0000313" key="4">
    <source>
        <dbReference type="EMBL" id="BAH77567.1"/>
    </source>
</evidence>
<dbReference type="PROSITE" id="PS50110">
    <property type="entry name" value="RESPONSE_REGULATORY"/>
    <property type="match status" value="1"/>
</dbReference>
<keyword evidence="5" id="KW-1185">Reference proteome</keyword>
<reference evidence="4 5" key="1">
    <citation type="journal article" date="2009" name="Genome Res.">
        <title>Whole genome sequence of Desulfovibrio magneticus strain RS-1 revealed common gene clusters in magnetotactic bacteria.</title>
        <authorList>
            <person name="Nakazawa H."/>
            <person name="Arakaki A."/>
            <person name="Narita-Yamada S."/>
            <person name="Yashiro I."/>
            <person name="Jinno K."/>
            <person name="Aoki N."/>
            <person name="Tsuruyama A."/>
            <person name="Okamura Y."/>
            <person name="Tanikawa S."/>
            <person name="Fujita N."/>
            <person name="Takeyama H."/>
            <person name="Matsunaga T."/>
        </authorList>
    </citation>
    <scope>NUCLEOTIDE SEQUENCE [LARGE SCALE GENOMIC DNA]</scope>
    <source>
        <strain evidence="5">ATCC 700980 / DSM 13731 / RS-1</strain>
    </source>
</reference>
<organism evidence="4 5">
    <name type="scientific">Solidesulfovibrio magneticus (strain ATCC 700980 / DSM 13731 / RS-1)</name>
    <name type="common">Desulfovibrio magneticus</name>
    <dbReference type="NCBI Taxonomy" id="573370"/>
    <lineage>
        <taxon>Bacteria</taxon>
        <taxon>Pseudomonadati</taxon>
        <taxon>Thermodesulfobacteriota</taxon>
        <taxon>Desulfovibrionia</taxon>
        <taxon>Desulfovibrionales</taxon>
        <taxon>Desulfovibrionaceae</taxon>
        <taxon>Solidesulfovibrio</taxon>
    </lineage>
</organism>
<accession>C4XP66</accession>
<evidence type="ECO:0000313" key="5">
    <source>
        <dbReference type="Proteomes" id="UP000009071"/>
    </source>
</evidence>
<dbReference type="eggNOG" id="COG0745">
    <property type="taxonomic scope" value="Bacteria"/>
</dbReference>
<sequence length="316" mass="35170">MPTPDPQKAEQKRHILVVEDDKTTAKIMQRILSTSDFIVTIASDGESAIDLLSQGTQKFACILLDCILPGMTGLDVLRRIKEDIALRNIPVIICTALTDANNIRNAFKNEAFSYLIKPFPANLLNSVAHAAVDRHLAHAPDQVDGQQPACALELLDSGKFHCRTLEDARKLAMMLAAICPNPDRVTSGLLELFINGIEHGMLGIAYAEKTQLILSESWLAEVERRLEMDCYRDRKVVVAFERRPDELELTISDDGPGFSYQCYLDFDPERALHPHGRGIAMTCLFNLEHVEFLGCGNTVRVRIRLTENADENAAGK</sequence>
<dbReference type="GO" id="GO:0000160">
    <property type="term" value="P:phosphorelay signal transduction system"/>
    <property type="evidence" value="ECO:0007669"/>
    <property type="project" value="InterPro"/>
</dbReference>
<dbReference type="InterPro" id="IPR001789">
    <property type="entry name" value="Sig_transdc_resp-reg_receiver"/>
</dbReference>
<evidence type="ECO:0000259" key="3">
    <source>
        <dbReference type="PROSITE" id="PS50110"/>
    </source>
</evidence>
<protein>
    <submittedName>
        <fullName evidence="4">Response regulator receiver protein</fullName>
    </submittedName>
</protein>
<dbReference type="SUPFAM" id="SSF55874">
    <property type="entry name" value="ATPase domain of HSP90 chaperone/DNA topoisomerase II/histidine kinase"/>
    <property type="match status" value="1"/>
</dbReference>
<dbReference type="HOGENOM" id="CLU_073056_0_0_7"/>
<dbReference type="CDD" id="cd00156">
    <property type="entry name" value="REC"/>
    <property type="match status" value="1"/>
</dbReference>
<dbReference type="Proteomes" id="UP000009071">
    <property type="component" value="Chromosome"/>
</dbReference>
<evidence type="ECO:0000256" key="1">
    <source>
        <dbReference type="ARBA" id="ARBA00022553"/>
    </source>
</evidence>
<dbReference type="AlphaFoldDB" id="C4XP66"/>
<dbReference type="InterPro" id="IPR011006">
    <property type="entry name" value="CheY-like_superfamily"/>
</dbReference>
<dbReference type="STRING" id="573370.DMR_40760"/>
<dbReference type="Pfam" id="PF00072">
    <property type="entry name" value="Response_reg"/>
    <property type="match status" value="1"/>
</dbReference>
<dbReference type="Gene3D" id="3.40.50.2300">
    <property type="match status" value="1"/>
</dbReference>
<evidence type="ECO:0000256" key="2">
    <source>
        <dbReference type="PROSITE-ProRule" id="PRU00169"/>
    </source>
</evidence>
<gene>
    <name evidence="4" type="ordered locus">DMR_40760</name>
</gene>
<dbReference type="PANTHER" id="PTHR44591">
    <property type="entry name" value="STRESS RESPONSE REGULATOR PROTEIN 1"/>
    <property type="match status" value="1"/>
</dbReference>
<feature type="modified residue" description="4-aspartylphosphate" evidence="2">
    <location>
        <position position="65"/>
    </location>
</feature>
<name>C4XP66_SOLM1</name>
<dbReference type="PANTHER" id="PTHR44591:SF3">
    <property type="entry name" value="RESPONSE REGULATORY DOMAIN-CONTAINING PROTEIN"/>
    <property type="match status" value="1"/>
</dbReference>
<dbReference type="CDD" id="cd16936">
    <property type="entry name" value="HATPase_RsbW-like"/>
    <property type="match status" value="1"/>
</dbReference>
<feature type="domain" description="Response regulatory" evidence="3">
    <location>
        <begin position="14"/>
        <end position="132"/>
    </location>
</feature>
<dbReference type="KEGG" id="dma:DMR_40760"/>
<dbReference type="EMBL" id="AP010904">
    <property type="protein sequence ID" value="BAH77567.1"/>
    <property type="molecule type" value="Genomic_DNA"/>
</dbReference>
<keyword evidence="1 2" id="KW-0597">Phosphoprotein</keyword>
<dbReference type="InterPro" id="IPR036890">
    <property type="entry name" value="HATPase_C_sf"/>
</dbReference>
<dbReference type="RefSeq" id="WP_015862696.1">
    <property type="nucleotide sequence ID" value="NC_012796.1"/>
</dbReference>